<feature type="domain" description="TPPC8 C-terminal Ig-like" evidence="1">
    <location>
        <begin position="1116"/>
        <end position="1244"/>
    </location>
</feature>
<dbReference type="SUPFAM" id="SSF48452">
    <property type="entry name" value="TPR-like"/>
    <property type="match status" value="1"/>
</dbReference>
<dbReference type="Pfam" id="PF12739">
    <property type="entry name" value="TRAPPC-Trs85"/>
    <property type="match status" value="1"/>
</dbReference>
<name>A0AAV1CSL9_OLDCO</name>
<feature type="domain" description="TPPC8 first Ig-like" evidence="3">
    <location>
        <begin position="608"/>
        <end position="757"/>
    </location>
</feature>
<accession>A0AAV1CSL9</accession>
<evidence type="ECO:0000259" key="2">
    <source>
        <dbReference type="Pfam" id="PF24544"/>
    </source>
</evidence>
<dbReference type="InterPro" id="IPR011990">
    <property type="entry name" value="TPR-like_helical_dom_sf"/>
</dbReference>
<dbReference type="Proteomes" id="UP001161247">
    <property type="component" value="Chromosome 3"/>
</dbReference>
<dbReference type="InterPro" id="IPR058538">
    <property type="entry name" value="Ig_TPPC8_2nd"/>
</dbReference>
<evidence type="ECO:0000259" key="3">
    <source>
        <dbReference type="Pfam" id="PF24545"/>
    </source>
</evidence>
<dbReference type="AlphaFoldDB" id="A0AAV1CSL9"/>
<dbReference type="Pfam" id="PF24545">
    <property type="entry name" value="Ig_TPPC8_1st"/>
    <property type="match status" value="1"/>
</dbReference>
<keyword evidence="5" id="KW-1185">Reference proteome</keyword>
<dbReference type="GO" id="GO:1990072">
    <property type="term" value="C:TRAPPIII protein complex"/>
    <property type="evidence" value="ECO:0007669"/>
    <property type="project" value="TreeGrafter"/>
</dbReference>
<feature type="domain" description="TPPC8 second Ig-like" evidence="2">
    <location>
        <begin position="809"/>
        <end position="927"/>
    </location>
</feature>
<dbReference type="PANTHER" id="PTHR12975:SF6">
    <property type="entry name" value="TRAFFICKING PROTEIN PARTICLE COMPLEX SUBUNIT 8"/>
    <property type="match status" value="1"/>
</dbReference>
<evidence type="ECO:0000313" key="4">
    <source>
        <dbReference type="EMBL" id="CAI9097588.1"/>
    </source>
</evidence>
<dbReference type="InterPro" id="IPR024420">
    <property type="entry name" value="TRAPP_III_complex_Trs85"/>
</dbReference>
<gene>
    <name evidence="4" type="ORF">OLC1_LOCUS8029</name>
</gene>
<reference evidence="4" key="1">
    <citation type="submission" date="2023-03" db="EMBL/GenBank/DDBJ databases">
        <authorList>
            <person name="Julca I."/>
        </authorList>
    </citation>
    <scope>NUCLEOTIDE SEQUENCE</scope>
</reference>
<protein>
    <submittedName>
        <fullName evidence="4">OLC1v1034055C1</fullName>
    </submittedName>
</protein>
<dbReference type="InterPro" id="IPR058541">
    <property type="entry name" value="Ig_TPPC8_1st"/>
</dbReference>
<evidence type="ECO:0000259" key="1">
    <source>
        <dbReference type="Pfam" id="PF24542"/>
    </source>
</evidence>
<proteinExistence type="predicted"/>
<dbReference type="PANTHER" id="PTHR12975">
    <property type="entry name" value="TRANSPORT PROTEIN TRAPP"/>
    <property type="match status" value="1"/>
</dbReference>
<organism evidence="4 5">
    <name type="scientific">Oldenlandia corymbosa var. corymbosa</name>
    <dbReference type="NCBI Taxonomy" id="529605"/>
    <lineage>
        <taxon>Eukaryota</taxon>
        <taxon>Viridiplantae</taxon>
        <taxon>Streptophyta</taxon>
        <taxon>Embryophyta</taxon>
        <taxon>Tracheophyta</taxon>
        <taxon>Spermatophyta</taxon>
        <taxon>Magnoliopsida</taxon>
        <taxon>eudicotyledons</taxon>
        <taxon>Gunneridae</taxon>
        <taxon>Pentapetalae</taxon>
        <taxon>asterids</taxon>
        <taxon>lamiids</taxon>
        <taxon>Gentianales</taxon>
        <taxon>Rubiaceae</taxon>
        <taxon>Rubioideae</taxon>
        <taxon>Spermacoceae</taxon>
        <taxon>Hedyotis-Oldenlandia complex</taxon>
        <taxon>Oldenlandia</taxon>
    </lineage>
</organism>
<dbReference type="EMBL" id="OX459120">
    <property type="protein sequence ID" value="CAI9097588.1"/>
    <property type="molecule type" value="Genomic_DNA"/>
</dbReference>
<dbReference type="Pfam" id="PF24542">
    <property type="entry name" value="Ig_TPPC8_C"/>
    <property type="match status" value="1"/>
</dbReference>
<dbReference type="Pfam" id="PF24544">
    <property type="entry name" value="Ig_TPPC8_2nd"/>
    <property type="match status" value="1"/>
</dbReference>
<dbReference type="InterPro" id="IPR057651">
    <property type="entry name" value="Ig_TPPC8_C"/>
</dbReference>
<sequence length="1278" mass="144443">MMGDPARSNLENLVLDEITPVVMVLSTELVEQASGRNGISFVQMLRPFCVFNNIDVPVRTASDQPYRLQKFNLRLFCASDIRQPNIEAAKDRIKQVITEAGEKDFQAVSSDPLPTENITANHGETVLPTWFQMFNKELVRSVSFAEHETFDHPVACLLAVSSKDEDPINKFVDLFNANKLPSLINDGVMDPKILKHFVLVHDYEDGEPERANQVLSQMKSSFGANNCHLLCINSSQEGSVEHQENPWAGLKNDVSTVQKLGCFLSSEDMNELKNLMQDMSSKHIIPYMEQKIRALNQQVSATRKGFRNQIKNLWWRKGKEDVPDNPIGTTYNFNSMEFQIRLLGDYAFMLRDYDLAFSNYRLISTDFKLDKAWKHYAGVQEMMGLSYFMMDQQRKDAENYMETAFSTYSKLGSSGQRNATRCGLWWVEMLKVRDQYKDAASVYFRISGEEPLHMAVMLEQASYCYISSSPPSLRKYGFHLVLSGDLYKKCDQIKHAIRTYRSALLVFKGTTWKHIRDQVHFHIGKWYAFLGLFDVAVEHMLEILACGHQSRSTQELFLRDFFQIVQKTGKTFDVPKLQLPVINISSLEVFFEDHRTYASEMAASVKEGLWHSMEEDMIPSLSSMKSNWLESHGNSFQRKHKESNVCVAGEAIKVDVEFKNPLQIPISLSGVALICEHTPVSDQTSPGLSSSVGNTELKKPVTDEKYNAATSSFLASETDLQLGGGESILAQLIVTPNIEGTLEIVGVRWKLSGSVSGFCRFGSDLFKKKVPRGRKKSRKSFNYLKFFVIKNLPKLEGILHHIPDTVYAGDMRRLSLELRNPSNIPLKNLKLKVNNPRFLNVGDQIDMQTEFPVCLEKRHSGTEGHVIMKTKASHSVFSFPQSMVVCGDSPVQWPLYFRAAAPGKLSLYVTIYYEVGDTSSVMKYRVLRMHHNLEVLPSLDLSFHISPNPSRLQEFLVRMDIINRTSSEHFKVHQLSSVGNDWEISLLQPMDSVFPSDILTAGQALSCFFKLKDCRKWENGEDNPSSIRTSERADIRLIHDNNERLFDISRSPLVDFHQYERMHQRPSDQDDQISVDFIVLSQSRDDKQPASNLFSHHACHCSVSSASPIWWLIEGPGTIRHNFATDFCEVKLKMTVHNSSRATAFVYISTQDSPNINSISSTGASVSSANEAGWHELTMLNEVKVTSDLTGSRIGKLLSPASVAPFIWSGSSSSRVKLEPLSSTEVTLQICVFAPGTYDVSNYSLHWNLGRDDKGAGLTPSSGTCQGHTYYVTVLQQD</sequence>
<evidence type="ECO:0000313" key="5">
    <source>
        <dbReference type="Proteomes" id="UP001161247"/>
    </source>
</evidence>